<organism evidence="5 6">
    <name type="scientific">Leeia aquatica</name>
    <dbReference type="NCBI Taxonomy" id="2725557"/>
    <lineage>
        <taxon>Bacteria</taxon>
        <taxon>Pseudomonadati</taxon>
        <taxon>Pseudomonadota</taxon>
        <taxon>Betaproteobacteria</taxon>
        <taxon>Neisseriales</taxon>
        <taxon>Leeiaceae</taxon>
        <taxon>Leeia</taxon>
    </lineage>
</organism>
<dbReference type="CDD" id="cd06326">
    <property type="entry name" value="PBP1_ABC_ligand_binding-like"/>
    <property type="match status" value="1"/>
</dbReference>
<comment type="similarity">
    <text evidence="1">Belongs to the leucine-binding protein family.</text>
</comment>
<dbReference type="PANTHER" id="PTHR47235">
    <property type="entry name" value="BLR6548 PROTEIN"/>
    <property type="match status" value="1"/>
</dbReference>
<feature type="domain" description="Leucine-binding protein" evidence="4">
    <location>
        <begin position="23"/>
        <end position="378"/>
    </location>
</feature>
<dbReference type="AlphaFoldDB" id="A0A847SB11"/>
<sequence length="382" mass="40806">MRKLITLAILTGSLCSPVWADDILIGQVADMTGPEGAWSTDFTNGAKAAFDQINAQGGINGRKLRLVTIDTKGQPGKGVTATEQLIEKDKVQVLFGFTGSAQIEQIARRKVLQKNGVSLFAPLSGSDMIRGIANGSGDSRDVYVPEMFHIRASYSQEARKLVKQAINLGMTRIAVFYANDSFGTRGLEAIEAEVGRKKLALAAKGNYDPNKNEVTEAVNQISQAQPQTVIMVADEANTARFVKAMRARMPGLQLLGLSLISPQQLIRDAGLEAAQGVGLSQVVPSPFNSTTPVARAYRDAVARNGSKEITYAGLEGYLGARSLIEVLQKAGAQWSPDKLSKIAESMGSMDLGGYTIEYSTGDHRGSSAVDIAVISKDGRVLN</sequence>
<evidence type="ECO:0000256" key="2">
    <source>
        <dbReference type="ARBA" id="ARBA00022729"/>
    </source>
</evidence>
<name>A0A847SB11_9NEIS</name>
<proteinExistence type="inferred from homology"/>
<evidence type="ECO:0000259" key="4">
    <source>
        <dbReference type="Pfam" id="PF13458"/>
    </source>
</evidence>
<dbReference type="InterPro" id="IPR028082">
    <property type="entry name" value="Peripla_BP_I"/>
</dbReference>
<comment type="caution">
    <text evidence="5">The sequence shown here is derived from an EMBL/GenBank/DDBJ whole genome shotgun (WGS) entry which is preliminary data.</text>
</comment>
<reference evidence="5 6" key="1">
    <citation type="submission" date="2020-04" db="EMBL/GenBank/DDBJ databases">
        <title>Draft genome of Leeia sp. IMCC25680.</title>
        <authorList>
            <person name="Song J."/>
            <person name="Cho J.-C."/>
        </authorList>
    </citation>
    <scope>NUCLEOTIDE SEQUENCE [LARGE SCALE GENOMIC DNA]</scope>
    <source>
        <strain evidence="5 6">IMCC25680</strain>
    </source>
</reference>
<dbReference type="Pfam" id="PF13458">
    <property type="entry name" value="Peripla_BP_6"/>
    <property type="match status" value="1"/>
</dbReference>
<feature type="signal peptide" evidence="3">
    <location>
        <begin position="1"/>
        <end position="20"/>
    </location>
</feature>
<dbReference type="SUPFAM" id="SSF53822">
    <property type="entry name" value="Periplasmic binding protein-like I"/>
    <property type="match status" value="1"/>
</dbReference>
<dbReference type="Gene3D" id="3.40.50.2300">
    <property type="match status" value="2"/>
</dbReference>
<gene>
    <name evidence="5" type="ORF">HF682_17270</name>
</gene>
<keyword evidence="2 3" id="KW-0732">Signal</keyword>
<dbReference type="InterPro" id="IPR028081">
    <property type="entry name" value="Leu-bd"/>
</dbReference>
<evidence type="ECO:0000256" key="1">
    <source>
        <dbReference type="ARBA" id="ARBA00010062"/>
    </source>
</evidence>
<dbReference type="EMBL" id="JABAIM010000005">
    <property type="protein sequence ID" value="NLR76923.1"/>
    <property type="molecule type" value="Genomic_DNA"/>
</dbReference>
<evidence type="ECO:0000256" key="3">
    <source>
        <dbReference type="SAM" id="SignalP"/>
    </source>
</evidence>
<dbReference type="RefSeq" id="WP_168878589.1">
    <property type="nucleotide sequence ID" value="NZ_JABAIM010000005.1"/>
</dbReference>
<keyword evidence="6" id="KW-1185">Reference proteome</keyword>
<evidence type="ECO:0000313" key="6">
    <source>
        <dbReference type="Proteomes" id="UP000587991"/>
    </source>
</evidence>
<protein>
    <submittedName>
        <fullName evidence="5">ABC transporter substrate-binding protein</fullName>
    </submittedName>
</protein>
<dbReference type="Proteomes" id="UP000587991">
    <property type="component" value="Unassembled WGS sequence"/>
</dbReference>
<accession>A0A847SB11</accession>
<feature type="chain" id="PRO_5032929183" evidence="3">
    <location>
        <begin position="21"/>
        <end position="382"/>
    </location>
</feature>
<dbReference type="PANTHER" id="PTHR47235:SF1">
    <property type="entry name" value="BLR6548 PROTEIN"/>
    <property type="match status" value="1"/>
</dbReference>
<evidence type="ECO:0000313" key="5">
    <source>
        <dbReference type="EMBL" id="NLR76923.1"/>
    </source>
</evidence>